<dbReference type="Pfam" id="PF03908">
    <property type="entry name" value="Sec20"/>
    <property type="match status" value="1"/>
</dbReference>
<keyword evidence="2" id="KW-0813">Transport</keyword>
<feature type="compositionally biased region" description="Polar residues" evidence="10">
    <location>
        <begin position="128"/>
        <end position="151"/>
    </location>
</feature>
<evidence type="ECO:0000256" key="9">
    <source>
        <dbReference type="ARBA" id="ARBA00037934"/>
    </source>
</evidence>
<comment type="similarity">
    <text evidence="9">Belongs to the SEC20 family.</text>
</comment>
<feature type="region of interest" description="Disordered" evidence="10">
    <location>
        <begin position="1"/>
        <end position="22"/>
    </location>
</feature>
<dbReference type="PANTHER" id="PTHR12825:SF0">
    <property type="entry name" value="VESICLE TRANSPORT PROTEIN SEC20"/>
    <property type="match status" value="1"/>
</dbReference>
<gene>
    <name evidence="13" type="ORF">CGC21_1070</name>
</gene>
<evidence type="ECO:0000256" key="2">
    <source>
        <dbReference type="ARBA" id="ARBA00022448"/>
    </source>
</evidence>
<dbReference type="GO" id="GO:0031201">
    <property type="term" value="C:SNARE complex"/>
    <property type="evidence" value="ECO:0007669"/>
    <property type="project" value="TreeGrafter"/>
</dbReference>
<dbReference type="AlphaFoldDB" id="A0A504XVL9"/>
<evidence type="ECO:0000256" key="6">
    <source>
        <dbReference type="ARBA" id="ARBA00022989"/>
    </source>
</evidence>
<feature type="domain" description="Sec20 C-terminal" evidence="12">
    <location>
        <begin position="606"/>
        <end position="690"/>
    </location>
</feature>
<dbReference type="InterPro" id="IPR005606">
    <property type="entry name" value="Sec20"/>
</dbReference>
<evidence type="ECO:0000256" key="8">
    <source>
        <dbReference type="ARBA" id="ARBA00023136"/>
    </source>
</evidence>
<evidence type="ECO:0000256" key="1">
    <source>
        <dbReference type="ARBA" id="ARBA00004163"/>
    </source>
</evidence>
<reference evidence="14" key="1">
    <citation type="submission" date="2019-02" db="EMBL/GenBank/DDBJ databases">
        <title>FDA dAtabase for Regulatory Grade micrObial Sequences (FDA-ARGOS): Supporting development and validation of Infectious Disease Dx tests.</title>
        <authorList>
            <person name="Duncan R."/>
            <person name="Fisher C."/>
            <person name="Tallon L."/>
            <person name="Sadzewicz L."/>
            <person name="Sengamalay N."/>
            <person name="Ott S."/>
            <person name="Godinez A."/>
            <person name="Nagaraj S."/>
            <person name="Vavikolanu K."/>
            <person name="Nadendla S."/>
            <person name="Aluvathingal J."/>
            <person name="Sichtig H."/>
        </authorList>
    </citation>
    <scope>NUCLEOTIDE SEQUENCE [LARGE SCALE GENOMIC DNA]</scope>
    <source>
        <strain evidence="14">FDAARGOS_361</strain>
    </source>
</reference>
<feature type="transmembrane region" description="Helical" evidence="11">
    <location>
        <begin position="669"/>
        <end position="687"/>
    </location>
</feature>
<feature type="compositionally biased region" description="Low complexity" evidence="10">
    <location>
        <begin position="298"/>
        <end position="307"/>
    </location>
</feature>
<evidence type="ECO:0000259" key="12">
    <source>
        <dbReference type="Pfam" id="PF03908"/>
    </source>
</evidence>
<keyword evidence="4" id="KW-0256">Endoplasmic reticulum</keyword>
<dbReference type="VEuPathDB" id="TriTrypDB:LdCL_110007800"/>
<dbReference type="GO" id="GO:0005789">
    <property type="term" value="C:endoplasmic reticulum membrane"/>
    <property type="evidence" value="ECO:0007669"/>
    <property type="project" value="UniProtKB-SubCell"/>
</dbReference>
<dbReference type="EMBL" id="RHLC01000035">
    <property type="protein sequence ID" value="TPP53062.1"/>
    <property type="molecule type" value="Genomic_DNA"/>
</dbReference>
<evidence type="ECO:0000256" key="7">
    <source>
        <dbReference type="ARBA" id="ARBA00023054"/>
    </source>
</evidence>
<dbReference type="GO" id="GO:0006890">
    <property type="term" value="P:retrograde vesicle-mediated transport, Golgi to endoplasmic reticulum"/>
    <property type="evidence" value="ECO:0007669"/>
    <property type="project" value="InterPro"/>
</dbReference>
<feature type="region of interest" description="Disordered" evidence="10">
    <location>
        <begin position="258"/>
        <end position="278"/>
    </location>
</feature>
<evidence type="ECO:0000313" key="14">
    <source>
        <dbReference type="Proteomes" id="UP000318447"/>
    </source>
</evidence>
<keyword evidence="7" id="KW-0175">Coiled coil</keyword>
<proteinExistence type="inferred from homology"/>
<dbReference type="VEuPathDB" id="TriTrypDB:LdBPK_110290.1"/>
<dbReference type="PANTHER" id="PTHR12825">
    <property type="entry name" value="BNIP1-RELATED"/>
    <property type="match status" value="1"/>
</dbReference>
<dbReference type="VEuPathDB" id="TriTrypDB:LDHU3_11.0360"/>
<evidence type="ECO:0000313" key="13">
    <source>
        <dbReference type="EMBL" id="TPP53062.1"/>
    </source>
</evidence>
<evidence type="ECO:0000256" key="4">
    <source>
        <dbReference type="ARBA" id="ARBA00022824"/>
    </source>
</evidence>
<keyword evidence="3 11" id="KW-0812">Transmembrane</keyword>
<evidence type="ECO:0000256" key="3">
    <source>
        <dbReference type="ARBA" id="ARBA00022692"/>
    </source>
</evidence>
<sequence length="705" mass="76027">MSSSRTRRQPQRPVVASTDSSALTTVNTDDMLRQCERLIVQLSQQVLEQEKDIRSLRAALHSSPHRQRRHRQRGGDEKRERAAAVSTAESFSVSAEGRRHHHAHHITAKVPTQRKMTHEDSRLCLTLPSPTTPQVSPINSSEDAGVNSTTGPYPEATVVAPHSPQSSGAGSAVPSPTRSASKSSGQHGMAAALAFPSIVCDVSSFSDKANFETPRVKFDNQDAMSYLLSVFSSVKSTREADGGATAAMAEVGETAPCGREHRGGAGVRSPNAPLQRQGEHVARRLFRLDPVDEDEGSESGNEHSSGGAVSDYDRPAARRPFLPPSRDKRCDGDGSAPPNHKTCGSFDEDDAFLQERYARIVACALAAEFTAFTTLVGEDEVQQQRGCKTGPRTPTAARCRTTSRRDHSTSATVSELLQLFTFQPATRHQPDSKAAASALHGHEPSALALKEAAGVPAPAISEVVHATLPITAMLWPPTAALRAAAASPSPPSASPLPPRTAEVLLSLAHRADQALHELITTHHAFVTNRTQRLHGALSIAAAHAQLVLRTLETERQLYMRLEKARIDLRRVLPRAVAEVEDAENVTEGDVTSTSGRSAASTAAALRSLLHTRSMLSMELKKMDTAVQGLAGSSESLATLQQSLQDVHSSMEMAQRMVRTLLTVQSRDDLLLRVSAVLFALVVLYVVAQRVFRLFPTTVYVTLDEA</sequence>
<feature type="region of interest" description="Disordered" evidence="10">
    <location>
        <begin position="124"/>
        <end position="185"/>
    </location>
</feature>
<feature type="region of interest" description="Disordered" evidence="10">
    <location>
        <begin position="385"/>
        <end position="408"/>
    </location>
</feature>
<dbReference type="VEuPathDB" id="TriTrypDB:LDHU3_11.0350"/>
<name>A0A504XVL9_LEIDO</name>
<dbReference type="VEuPathDB" id="TriTrypDB:LdBPK_110300.1"/>
<feature type="compositionally biased region" description="Low complexity" evidence="10">
    <location>
        <begin position="389"/>
        <end position="400"/>
    </location>
</feature>
<evidence type="ECO:0000256" key="5">
    <source>
        <dbReference type="ARBA" id="ARBA00022892"/>
    </source>
</evidence>
<feature type="region of interest" description="Disordered" evidence="10">
    <location>
        <begin position="58"/>
        <end position="105"/>
    </location>
</feature>
<comment type="subcellular location">
    <subcellularLocation>
        <location evidence="1">Endoplasmic reticulum membrane</location>
        <topology evidence="1">Single-pass type IV membrane protein</topology>
    </subcellularLocation>
</comment>
<dbReference type="Proteomes" id="UP000318447">
    <property type="component" value="Unassembled WGS sequence"/>
</dbReference>
<accession>A0A504XVL9</accession>
<feature type="compositionally biased region" description="Polar residues" evidence="10">
    <location>
        <begin position="163"/>
        <end position="185"/>
    </location>
</feature>
<feature type="compositionally biased region" description="Basic and acidic residues" evidence="10">
    <location>
        <begin position="73"/>
        <end position="82"/>
    </location>
</feature>
<feature type="region of interest" description="Disordered" evidence="10">
    <location>
        <begin position="290"/>
        <end position="345"/>
    </location>
</feature>
<keyword evidence="8 11" id="KW-0472">Membrane</keyword>
<dbReference type="InterPro" id="IPR056173">
    <property type="entry name" value="Sec20_C"/>
</dbReference>
<comment type="caution">
    <text evidence="13">The sequence shown here is derived from an EMBL/GenBank/DDBJ whole genome shotgun (WGS) entry which is preliminary data.</text>
</comment>
<protein>
    <submittedName>
        <fullName evidence="13">Sec20 family protein</fullName>
    </submittedName>
</protein>
<feature type="compositionally biased region" description="Basic residues" evidence="10">
    <location>
        <begin position="1"/>
        <end position="10"/>
    </location>
</feature>
<evidence type="ECO:0000256" key="10">
    <source>
        <dbReference type="SAM" id="MobiDB-lite"/>
    </source>
</evidence>
<dbReference type="VEuPathDB" id="TriTrypDB:LdCL_110007900"/>
<organism evidence="13 14">
    <name type="scientific">Leishmania donovani</name>
    <dbReference type="NCBI Taxonomy" id="5661"/>
    <lineage>
        <taxon>Eukaryota</taxon>
        <taxon>Discoba</taxon>
        <taxon>Euglenozoa</taxon>
        <taxon>Kinetoplastea</taxon>
        <taxon>Metakinetoplastina</taxon>
        <taxon>Trypanosomatida</taxon>
        <taxon>Trypanosomatidae</taxon>
        <taxon>Leishmaniinae</taxon>
        <taxon>Leishmania</taxon>
    </lineage>
</organism>
<feature type="compositionally biased region" description="Basic residues" evidence="10">
    <location>
        <begin position="63"/>
        <end position="72"/>
    </location>
</feature>
<keyword evidence="6 11" id="KW-1133">Transmembrane helix</keyword>
<evidence type="ECO:0000256" key="11">
    <source>
        <dbReference type="SAM" id="Phobius"/>
    </source>
</evidence>
<keyword evidence="5" id="KW-0931">ER-Golgi transport</keyword>
<dbReference type="GO" id="GO:0005484">
    <property type="term" value="F:SNAP receptor activity"/>
    <property type="evidence" value="ECO:0007669"/>
    <property type="project" value="InterPro"/>
</dbReference>